<accession>A0A1Y6C6X6</accession>
<evidence type="ECO:0000313" key="3">
    <source>
        <dbReference type="Proteomes" id="UP000192920"/>
    </source>
</evidence>
<reference evidence="3" key="1">
    <citation type="submission" date="2017-04" db="EMBL/GenBank/DDBJ databases">
        <authorList>
            <person name="Varghese N."/>
            <person name="Submissions S."/>
        </authorList>
    </citation>
    <scope>NUCLEOTIDE SEQUENCE [LARGE SCALE GENOMIC DNA]</scope>
    <source>
        <strain evidence="3">DSM 22618</strain>
    </source>
</reference>
<organism evidence="2 3">
    <name type="scientific">Pseudogulbenkiania subflava DSM 22618</name>
    <dbReference type="NCBI Taxonomy" id="1123014"/>
    <lineage>
        <taxon>Bacteria</taxon>
        <taxon>Pseudomonadati</taxon>
        <taxon>Pseudomonadota</taxon>
        <taxon>Betaproteobacteria</taxon>
        <taxon>Neisseriales</taxon>
        <taxon>Chromobacteriaceae</taxon>
        <taxon>Pseudogulbenkiania</taxon>
    </lineage>
</organism>
<feature type="coiled-coil region" evidence="1">
    <location>
        <begin position="1"/>
        <end position="28"/>
    </location>
</feature>
<sequence length="234" mass="25912">MDSLSQIVQRAEEQARIAAEQAAQLRKAVAQIRSRQDAELCIASVNAIVELGIEPFPALQNILRHGPDHALQAVRNKVSTEINLELSYELQLLLDHFEQNHYAPDNRSSELRSKTRVAAEHFLTLLANGNRNEETLIYAQSLAGAIRAAGLTPGRQEASKENRERQKKRPQAVLRATGLGGHAAPKHRDLVESVMTAEGFEVNHAQAIREALTAGLTDLVPKEAAKEIRRMSRQ</sequence>
<dbReference type="AlphaFoldDB" id="A0A1Y6C6X6"/>
<proteinExistence type="predicted"/>
<dbReference type="STRING" id="1123014.SAMN02745746_03005"/>
<keyword evidence="3" id="KW-1185">Reference proteome</keyword>
<dbReference type="Proteomes" id="UP000192920">
    <property type="component" value="Unassembled WGS sequence"/>
</dbReference>
<evidence type="ECO:0000313" key="2">
    <source>
        <dbReference type="EMBL" id="SMF39930.1"/>
    </source>
</evidence>
<evidence type="ECO:0000256" key="1">
    <source>
        <dbReference type="SAM" id="Coils"/>
    </source>
</evidence>
<name>A0A1Y6C6X6_9NEIS</name>
<protein>
    <submittedName>
        <fullName evidence="2">Uncharacterized protein</fullName>
    </submittedName>
</protein>
<dbReference type="EMBL" id="FXAG01000018">
    <property type="protein sequence ID" value="SMF39930.1"/>
    <property type="molecule type" value="Genomic_DNA"/>
</dbReference>
<keyword evidence="1" id="KW-0175">Coiled coil</keyword>
<gene>
    <name evidence="2" type="ORF">SAMN02745746_03005</name>
</gene>